<reference evidence="1 2" key="1">
    <citation type="submission" date="2019-05" db="EMBL/GenBank/DDBJ databases">
        <title>Another draft genome of Portunus trituberculatus and its Hox gene families provides insights of decapod evolution.</title>
        <authorList>
            <person name="Jeong J.-H."/>
            <person name="Song I."/>
            <person name="Kim S."/>
            <person name="Choi T."/>
            <person name="Kim D."/>
            <person name="Ryu S."/>
            <person name="Kim W."/>
        </authorList>
    </citation>
    <scope>NUCLEOTIDE SEQUENCE [LARGE SCALE GENOMIC DNA]</scope>
    <source>
        <tissue evidence="1">Muscle</tissue>
    </source>
</reference>
<dbReference type="EMBL" id="VSRR010122795">
    <property type="protein sequence ID" value="MPD00418.1"/>
    <property type="molecule type" value="Genomic_DNA"/>
</dbReference>
<gene>
    <name evidence="1" type="ORF">E2C01_095889</name>
</gene>
<name>A0A5B7K573_PORTR</name>
<evidence type="ECO:0000313" key="1">
    <source>
        <dbReference type="EMBL" id="MPD00418.1"/>
    </source>
</evidence>
<organism evidence="1 2">
    <name type="scientific">Portunus trituberculatus</name>
    <name type="common">Swimming crab</name>
    <name type="synonym">Neptunus trituberculatus</name>
    <dbReference type="NCBI Taxonomy" id="210409"/>
    <lineage>
        <taxon>Eukaryota</taxon>
        <taxon>Metazoa</taxon>
        <taxon>Ecdysozoa</taxon>
        <taxon>Arthropoda</taxon>
        <taxon>Crustacea</taxon>
        <taxon>Multicrustacea</taxon>
        <taxon>Malacostraca</taxon>
        <taxon>Eumalacostraca</taxon>
        <taxon>Eucarida</taxon>
        <taxon>Decapoda</taxon>
        <taxon>Pleocyemata</taxon>
        <taxon>Brachyura</taxon>
        <taxon>Eubrachyura</taxon>
        <taxon>Portunoidea</taxon>
        <taxon>Portunidae</taxon>
        <taxon>Portuninae</taxon>
        <taxon>Portunus</taxon>
    </lineage>
</organism>
<accession>A0A5B7K573</accession>
<keyword evidence="2" id="KW-1185">Reference proteome</keyword>
<dbReference type="AlphaFoldDB" id="A0A5B7K573"/>
<evidence type="ECO:0000313" key="2">
    <source>
        <dbReference type="Proteomes" id="UP000324222"/>
    </source>
</evidence>
<protein>
    <submittedName>
        <fullName evidence="1">Uncharacterized protein</fullName>
    </submittedName>
</protein>
<proteinExistence type="predicted"/>
<dbReference type="Proteomes" id="UP000324222">
    <property type="component" value="Unassembled WGS sequence"/>
</dbReference>
<sequence length="24" mass="2710">MGRENRSPGFRRDCVLCEAEKKAG</sequence>
<comment type="caution">
    <text evidence="1">The sequence shown here is derived from an EMBL/GenBank/DDBJ whole genome shotgun (WGS) entry which is preliminary data.</text>
</comment>